<accession>A0A328VGN7</accession>
<proteinExistence type="predicted"/>
<dbReference type="RefSeq" id="WP_112430316.1">
    <property type="nucleotide sequence ID" value="NZ_MCIF01000002.1"/>
</dbReference>
<feature type="compositionally biased region" description="Gly residues" evidence="1">
    <location>
        <begin position="55"/>
        <end position="67"/>
    </location>
</feature>
<feature type="compositionally biased region" description="Pro residues" evidence="1">
    <location>
        <begin position="372"/>
        <end position="382"/>
    </location>
</feature>
<sequence length="413" mass="41760">MRAEQKEDTAEYQFPGGSQFGGPADYAAAPPARGIAARSLIDEQALPSWMREGQGQEGAGAREGGLSGQKDIPASSLVEPEALPEWMKSLGPSTVGSAGTEPSARESSRPASAERGQAAGAQLGLAPAPGQPLQAHDLIDPQQLPDWLRGQHSPTEAATKLGAPGAGGATRLEAASLIDMNALPAWLREGQLENAGPRPASPSPGGQGGPVAPPPSPSLPAGGLTAASLIDMNALPEWLRSSMETPAPAGSSGQNPMTLQEPGRTLPDPMQPRVENMRVPSRPRTELGVSEQSEAAANVFASLLGVASAAPSLPAQSADPRYGQGAPISPSSAPAAGGVMPAAPAAPPGYPATYIGASASAHPAPAASAYAAPPPSAPPPGPGAEAHAQSRAQTQARPAKRSFLDVIRSWFPH</sequence>
<evidence type="ECO:0000313" key="2">
    <source>
        <dbReference type="EMBL" id="RAQ96607.1"/>
    </source>
</evidence>
<feature type="region of interest" description="Disordered" evidence="1">
    <location>
        <begin position="237"/>
        <end position="292"/>
    </location>
</feature>
<evidence type="ECO:0000313" key="3">
    <source>
        <dbReference type="Proteomes" id="UP000248706"/>
    </source>
</evidence>
<dbReference type="AlphaFoldDB" id="A0A328VGN7"/>
<gene>
    <name evidence="2" type="ORF">A4R35_13755</name>
</gene>
<keyword evidence="3" id="KW-1185">Reference proteome</keyword>
<reference evidence="2 3" key="1">
    <citation type="submission" date="2016-08" db="EMBL/GenBank/DDBJ databases">
        <title>Analysis of Carbohydrate Active Enzymes in Thermogemmatispora T81 Reveals Carbohydrate Degradation Ability.</title>
        <authorList>
            <person name="Tomazini A."/>
            <person name="Lal S."/>
            <person name="Stott M."/>
            <person name="Henrissat B."/>
            <person name="Polikarpov I."/>
            <person name="Sparling R."/>
            <person name="Levin D.B."/>
        </authorList>
    </citation>
    <scope>NUCLEOTIDE SEQUENCE [LARGE SCALE GENOMIC DNA]</scope>
    <source>
        <strain evidence="2 3">T81</strain>
    </source>
</reference>
<feature type="compositionally biased region" description="Low complexity" evidence="1">
    <location>
        <begin position="357"/>
        <end position="371"/>
    </location>
</feature>
<dbReference type="Proteomes" id="UP000248706">
    <property type="component" value="Unassembled WGS sequence"/>
</dbReference>
<protein>
    <submittedName>
        <fullName evidence="2">Uncharacterized protein</fullName>
    </submittedName>
</protein>
<feature type="compositionally biased region" description="Low complexity" evidence="1">
    <location>
        <begin position="109"/>
        <end position="135"/>
    </location>
</feature>
<comment type="caution">
    <text evidence="2">The sequence shown here is derived from an EMBL/GenBank/DDBJ whole genome shotgun (WGS) entry which is preliminary data.</text>
</comment>
<feature type="region of interest" description="Disordered" evidence="1">
    <location>
        <begin position="188"/>
        <end position="225"/>
    </location>
</feature>
<feature type="region of interest" description="Disordered" evidence="1">
    <location>
        <begin position="313"/>
        <end position="400"/>
    </location>
</feature>
<feature type="region of interest" description="Disordered" evidence="1">
    <location>
        <begin position="1"/>
        <end position="29"/>
    </location>
</feature>
<dbReference type="OrthoDB" id="152040at2"/>
<dbReference type="EMBL" id="MCIF01000002">
    <property type="protein sequence ID" value="RAQ96607.1"/>
    <property type="molecule type" value="Genomic_DNA"/>
</dbReference>
<feature type="compositionally biased region" description="Low complexity" evidence="1">
    <location>
        <begin position="313"/>
        <end position="343"/>
    </location>
</feature>
<evidence type="ECO:0000256" key="1">
    <source>
        <dbReference type="SAM" id="MobiDB-lite"/>
    </source>
</evidence>
<organism evidence="2 3">
    <name type="scientific">Thermogemmatispora tikiterensis</name>
    <dbReference type="NCBI Taxonomy" id="1825093"/>
    <lineage>
        <taxon>Bacteria</taxon>
        <taxon>Bacillati</taxon>
        <taxon>Chloroflexota</taxon>
        <taxon>Ktedonobacteria</taxon>
        <taxon>Thermogemmatisporales</taxon>
        <taxon>Thermogemmatisporaceae</taxon>
        <taxon>Thermogemmatispora</taxon>
    </lineage>
</organism>
<name>A0A328VGN7_9CHLR</name>
<feature type="region of interest" description="Disordered" evidence="1">
    <location>
        <begin position="46"/>
        <end position="167"/>
    </location>
</feature>